<proteinExistence type="predicted"/>
<evidence type="ECO:0000256" key="1">
    <source>
        <dbReference type="SAM" id="Phobius"/>
    </source>
</evidence>
<keyword evidence="1" id="KW-0812">Transmembrane</keyword>
<organism evidence="2 3">
    <name type="scientific">Coprococcus ammoniilyticus</name>
    <dbReference type="NCBI Taxonomy" id="2981785"/>
    <lineage>
        <taxon>Bacteria</taxon>
        <taxon>Bacillati</taxon>
        <taxon>Bacillota</taxon>
        <taxon>Clostridia</taxon>
        <taxon>Lachnospirales</taxon>
        <taxon>Lachnospiraceae</taxon>
        <taxon>Coprococcus</taxon>
    </lineage>
</organism>
<dbReference type="Proteomes" id="UP001482186">
    <property type="component" value="Unassembled WGS sequence"/>
</dbReference>
<evidence type="ECO:0008006" key="4">
    <source>
        <dbReference type="Google" id="ProtNLM"/>
    </source>
</evidence>
<accession>A0ABV1EEZ2</accession>
<dbReference type="RefSeq" id="WP_117784801.1">
    <property type="nucleotide sequence ID" value="NZ_JBBNFM010000002.1"/>
</dbReference>
<keyword evidence="1" id="KW-0472">Membrane</keyword>
<feature type="transmembrane region" description="Helical" evidence="1">
    <location>
        <begin position="224"/>
        <end position="255"/>
    </location>
</feature>
<evidence type="ECO:0000313" key="2">
    <source>
        <dbReference type="EMBL" id="MEQ2453136.1"/>
    </source>
</evidence>
<reference evidence="2 3" key="1">
    <citation type="submission" date="2024-04" db="EMBL/GenBank/DDBJ databases">
        <title>Human intestinal bacterial collection.</title>
        <authorList>
            <person name="Pauvert C."/>
            <person name="Hitch T.C.A."/>
            <person name="Clavel T."/>
        </authorList>
    </citation>
    <scope>NUCLEOTIDE SEQUENCE [LARGE SCALE GENOMIC DNA]</scope>
    <source>
        <strain evidence="2 3">CLA-AA-H141</strain>
    </source>
</reference>
<evidence type="ECO:0000313" key="3">
    <source>
        <dbReference type="Proteomes" id="UP001482186"/>
    </source>
</evidence>
<protein>
    <recommendedName>
        <fullName evidence="4">Sporulation integral membrane protein YlbJ</fullName>
    </recommendedName>
</protein>
<keyword evidence="1" id="KW-1133">Transmembrane helix</keyword>
<keyword evidence="3" id="KW-1185">Reference proteome</keyword>
<feature type="transmembrane region" description="Helical" evidence="1">
    <location>
        <begin position="43"/>
        <end position="63"/>
    </location>
</feature>
<feature type="transmembrane region" description="Helical" evidence="1">
    <location>
        <begin position="12"/>
        <end position="31"/>
    </location>
</feature>
<dbReference type="EMBL" id="JBBNFM010000002">
    <property type="protein sequence ID" value="MEQ2453136.1"/>
    <property type="molecule type" value="Genomic_DNA"/>
</dbReference>
<comment type="caution">
    <text evidence="2">The sequence shown here is derived from an EMBL/GenBank/DDBJ whole genome shotgun (WGS) entry which is preliminary data.</text>
</comment>
<gene>
    <name evidence="2" type="ORF">AAAT04_03620</name>
</gene>
<feature type="transmembrane region" description="Helical" evidence="1">
    <location>
        <begin position="108"/>
        <end position="128"/>
    </location>
</feature>
<feature type="transmembrane region" description="Helical" evidence="1">
    <location>
        <begin position="75"/>
        <end position="96"/>
    </location>
</feature>
<feature type="transmembrane region" description="Helical" evidence="1">
    <location>
        <begin position="308"/>
        <end position="326"/>
    </location>
</feature>
<name>A0ABV1EEZ2_9FIRM</name>
<feature type="transmembrane region" description="Helical" evidence="1">
    <location>
        <begin position="140"/>
        <end position="160"/>
    </location>
</feature>
<sequence>MKHPSVLSIRSFCLYPAFILLVIVLCLNSSFVSKSFAEGLVLWYNNLVPLLLPFLLISGFFLSMIDWEHPNRAGCLILLFLCGLFCGYPVGAIAIGRLYKNQVISKNFAHAIMPLCNNISPMFLIGYVCNQYLNGQINTINVLAVIYLPQICYAILYYLLSKNSLHISLFKQNKKTVHRSPNDAKDLQIPLSETTGTMSEYAAAQDIGNSPSVIENSITTITVIGIYVAVFSVLYNLAIACVGNIPTFHILACYLEITKGLSELSVFPLSSIQKTALILSVTSFGGVSSLFQSMHILKDTKLSFVRYTFGKCICAVFSYLMTLLFLNHRI</sequence>